<evidence type="ECO:0000256" key="7">
    <source>
        <dbReference type="ARBA" id="ARBA00049288"/>
    </source>
</evidence>
<evidence type="ECO:0000256" key="10">
    <source>
        <dbReference type="RuleBase" id="RU003406"/>
    </source>
</evidence>
<dbReference type="Gene3D" id="1.10.580.10">
    <property type="entry name" value="Citrate Synthase, domain 1"/>
    <property type="match status" value="1"/>
</dbReference>
<dbReference type="Proteomes" id="UP000538931">
    <property type="component" value="Unassembled WGS sequence"/>
</dbReference>
<dbReference type="SUPFAM" id="SSF48256">
    <property type="entry name" value="Citrate synthase"/>
    <property type="match status" value="1"/>
</dbReference>
<dbReference type="EMBL" id="JACEMT010000041">
    <property type="protein sequence ID" value="MBA4501860.1"/>
    <property type="molecule type" value="Genomic_DNA"/>
</dbReference>
<evidence type="ECO:0000313" key="11">
    <source>
        <dbReference type="EMBL" id="MBA4501860.1"/>
    </source>
</evidence>
<dbReference type="InterPro" id="IPR024176">
    <property type="entry name" value="Citrate_synthase_bac-typ"/>
</dbReference>
<evidence type="ECO:0000256" key="1">
    <source>
        <dbReference type="ARBA" id="ARBA00004751"/>
    </source>
</evidence>
<evidence type="ECO:0000256" key="5">
    <source>
        <dbReference type="ARBA" id="ARBA00022679"/>
    </source>
</evidence>
<protein>
    <recommendedName>
        <fullName evidence="8">Citrate synthase</fullName>
    </recommendedName>
</protein>
<comment type="similarity">
    <text evidence="3 8 10">Belongs to the citrate synthase family.</text>
</comment>
<keyword evidence="4" id="KW-0816">Tricarboxylic acid cycle</keyword>
<evidence type="ECO:0000256" key="4">
    <source>
        <dbReference type="ARBA" id="ARBA00022532"/>
    </source>
</evidence>
<keyword evidence="5 8" id="KW-0808">Transferase</keyword>
<proteinExistence type="inferred from homology"/>
<name>A0A7W1WX48_9GAMM</name>
<evidence type="ECO:0000313" key="12">
    <source>
        <dbReference type="Proteomes" id="UP000538931"/>
    </source>
</evidence>
<dbReference type="CDD" id="cd06108">
    <property type="entry name" value="Ec2MCS_like"/>
    <property type="match status" value="1"/>
</dbReference>
<comment type="pathway">
    <text evidence="2">Organic acid metabolism; propanoate degradation.</text>
</comment>
<dbReference type="InterPro" id="IPR002020">
    <property type="entry name" value="Citrate_synthase"/>
</dbReference>
<dbReference type="NCBIfam" id="TIGR01800">
    <property type="entry name" value="cit_synth_II"/>
    <property type="match status" value="1"/>
</dbReference>
<reference evidence="11 12" key="1">
    <citation type="submission" date="2020-07" db="EMBL/GenBank/DDBJ databases">
        <title>Bacterium isolated from marien macroalgae.</title>
        <authorList>
            <person name="Zhu K."/>
            <person name="Lu D."/>
            <person name="Du Z."/>
        </authorList>
    </citation>
    <scope>NUCLEOTIDE SEQUENCE [LARGE SCALE GENOMIC DNA]</scope>
    <source>
        <strain evidence="11 12">3-1745</strain>
    </source>
</reference>
<dbReference type="PROSITE" id="PS00480">
    <property type="entry name" value="CITRATE_SYNTHASE"/>
    <property type="match status" value="1"/>
</dbReference>
<evidence type="ECO:0000256" key="9">
    <source>
        <dbReference type="PIRSR" id="PIRSR001369-1"/>
    </source>
</evidence>
<evidence type="ECO:0000256" key="6">
    <source>
        <dbReference type="ARBA" id="ARBA00049052"/>
    </source>
</evidence>
<dbReference type="GO" id="GO:0006099">
    <property type="term" value="P:tricarboxylic acid cycle"/>
    <property type="evidence" value="ECO:0007669"/>
    <property type="project" value="UniProtKB-UniPathway"/>
</dbReference>
<dbReference type="InterPro" id="IPR011278">
    <property type="entry name" value="2-MeCitrate/Citrate_synth_II"/>
</dbReference>
<evidence type="ECO:0000256" key="3">
    <source>
        <dbReference type="ARBA" id="ARBA00010566"/>
    </source>
</evidence>
<dbReference type="InterPro" id="IPR019810">
    <property type="entry name" value="Citrate_synthase_AS"/>
</dbReference>
<comment type="catalytic activity">
    <reaction evidence="7">
        <text>oxaloacetate + acetyl-CoA + H2O = citrate + CoA + H(+)</text>
        <dbReference type="Rhea" id="RHEA:16845"/>
        <dbReference type="ChEBI" id="CHEBI:15377"/>
        <dbReference type="ChEBI" id="CHEBI:15378"/>
        <dbReference type="ChEBI" id="CHEBI:16452"/>
        <dbReference type="ChEBI" id="CHEBI:16947"/>
        <dbReference type="ChEBI" id="CHEBI:57287"/>
        <dbReference type="ChEBI" id="CHEBI:57288"/>
        <dbReference type="EC" id="2.3.3.16"/>
    </reaction>
</comment>
<comment type="caution">
    <text evidence="11">The sequence shown here is derived from an EMBL/GenBank/DDBJ whole genome shotgun (WGS) entry which is preliminary data.</text>
</comment>
<evidence type="ECO:0000256" key="8">
    <source>
        <dbReference type="PIRNR" id="PIRNR001369"/>
    </source>
</evidence>
<comment type="pathway">
    <text evidence="1">Carbohydrate metabolism; tricarboxylic acid cycle; isocitrate from oxaloacetate: step 1/2.</text>
</comment>
<feature type="active site" evidence="9">
    <location>
        <position position="312"/>
    </location>
</feature>
<dbReference type="PIRSF" id="PIRSF001369">
    <property type="entry name" value="Citrate_synth"/>
    <property type="match status" value="1"/>
</dbReference>
<dbReference type="Pfam" id="PF00285">
    <property type="entry name" value="Citrate_synt"/>
    <property type="match status" value="1"/>
</dbReference>
<keyword evidence="11" id="KW-0012">Acyltransferase</keyword>
<accession>A0A7W1WX48</accession>
<dbReference type="PANTHER" id="PTHR11739:SF25">
    <property type="entry name" value="CITRATE SYNTHASE-RELATED PROTEIN DDB_G0287281"/>
    <property type="match status" value="1"/>
</dbReference>
<dbReference type="AlphaFoldDB" id="A0A7W1WX48"/>
<dbReference type="GO" id="GO:0005737">
    <property type="term" value="C:cytoplasm"/>
    <property type="evidence" value="ECO:0007669"/>
    <property type="project" value="InterPro"/>
</dbReference>
<dbReference type="InterPro" id="IPR016142">
    <property type="entry name" value="Citrate_synth-like_lrg_a-sub"/>
</dbReference>
<dbReference type="InterPro" id="IPR036969">
    <property type="entry name" value="Citrate_synthase_sf"/>
</dbReference>
<dbReference type="RefSeq" id="WP_181738127.1">
    <property type="nucleotide sequence ID" value="NZ_JACEMT010000041.1"/>
</dbReference>
<gene>
    <name evidence="11" type="primary">prpC</name>
    <name evidence="11" type="ORF">H1S06_05720</name>
</gene>
<dbReference type="FunFam" id="1.10.230.10:FF:000003">
    <property type="entry name" value="Citrate synthase"/>
    <property type="match status" value="1"/>
</dbReference>
<keyword evidence="12" id="KW-1185">Reference proteome</keyword>
<organism evidence="11 12">
    <name type="scientific">Marinobacterium marinum</name>
    <dbReference type="NCBI Taxonomy" id="2756129"/>
    <lineage>
        <taxon>Bacteria</taxon>
        <taxon>Pseudomonadati</taxon>
        <taxon>Pseudomonadota</taxon>
        <taxon>Gammaproteobacteria</taxon>
        <taxon>Oceanospirillales</taxon>
        <taxon>Oceanospirillaceae</taxon>
        <taxon>Marinobacterium</taxon>
    </lineage>
</organism>
<dbReference type="GO" id="GO:0019679">
    <property type="term" value="P:propionate metabolic process, methylcitrate cycle"/>
    <property type="evidence" value="ECO:0007669"/>
    <property type="project" value="TreeGrafter"/>
</dbReference>
<comment type="catalytic activity">
    <reaction evidence="6">
        <text>propanoyl-CoA + oxaloacetate + H2O = (2S,3S)-2-methylcitrate + CoA + H(+)</text>
        <dbReference type="Rhea" id="RHEA:23780"/>
        <dbReference type="ChEBI" id="CHEBI:15377"/>
        <dbReference type="ChEBI" id="CHEBI:15378"/>
        <dbReference type="ChEBI" id="CHEBI:16452"/>
        <dbReference type="ChEBI" id="CHEBI:57287"/>
        <dbReference type="ChEBI" id="CHEBI:57392"/>
        <dbReference type="ChEBI" id="CHEBI:58853"/>
        <dbReference type="EC" id="2.3.3.5"/>
    </reaction>
</comment>
<evidence type="ECO:0000256" key="2">
    <source>
        <dbReference type="ARBA" id="ARBA00005026"/>
    </source>
</evidence>
<dbReference type="PRINTS" id="PR00143">
    <property type="entry name" value="CITRTSNTHASE"/>
</dbReference>
<dbReference type="InterPro" id="IPR016143">
    <property type="entry name" value="Citrate_synth-like_sm_a-sub"/>
</dbReference>
<dbReference type="GO" id="GO:0036440">
    <property type="term" value="F:citrate synthase activity"/>
    <property type="evidence" value="ECO:0007669"/>
    <property type="project" value="UniProtKB-EC"/>
</dbReference>
<dbReference type="GO" id="GO:0005975">
    <property type="term" value="P:carbohydrate metabolic process"/>
    <property type="evidence" value="ECO:0007669"/>
    <property type="project" value="TreeGrafter"/>
</dbReference>
<dbReference type="NCBIfam" id="NF009006">
    <property type="entry name" value="PRK12351.1"/>
    <property type="match status" value="1"/>
</dbReference>
<dbReference type="UniPathway" id="UPA00223">
    <property type="reaction ID" value="UER00717"/>
</dbReference>
<dbReference type="PANTHER" id="PTHR11739">
    <property type="entry name" value="CITRATE SYNTHASE"/>
    <property type="match status" value="1"/>
</dbReference>
<dbReference type="GO" id="GO:0050440">
    <property type="term" value="F:2-methylcitrate synthase activity"/>
    <property type="evidence" value="ECO:0007669"/>
    <property type="project" value="UniProtKB-EC"/>
</dbReference>
<sequence>MAEAKKLGGAGLRGQSAGETALCTVGKTGAGLTYRGYDIKELADKAQFEEVAYLLLYGKLPNQAELDAYKAKLKGMRGLPEALKVVLEQIPKDAHPMDVMRTGCSMLGNLETEMDFSEQHDKIDRMLAVFPSIINYWYNFAHNGVRIETETDADSIGEHFLWTLHDKKPDPLHVKVMHASLILYAEHEFNASTFTARVCASTLSDIHSCVTGAIGSLRGPLHGGANEAAMAMIEQWRSADEAEEAIMGMLARKDKIMGFGHAIYRESDPRNAIIKEWSEKLAEQVGDTVLYSVSERVEAVMWREKKLFCNADFFHASAYHFMGIPTELFTPIFVCSRVAGWTAHVMEQRANNRIIRPSADYTGPESAEWVPIEERA</sequence>
<dbReference type="Gene3D" id="1.10.230.10">
    <property type="entry name" value="Cytochrome P450-Terp, domain 2"/>
    <property type="match status" value="1"/>
</dbReference>
<feature type="active site" evidence="9">
    <location>
        <position position="261"/>
    </location>
</feature>